<name>A0A2R4T5S8_9ACTN</name>
<evidence type="ECO:0000313" key="2">
    <source>
        <dbReference type="Proteomes" id="UP000244201"/>
    </source>
</evidence>
<dbReference type="GeneID" id="55657978"/>
<dbReference type="AlphaFoldDB" id="A0A2R4T5S8"/>
<proteinExistence type="predicted"/>
<evidence type="ECO:0000313" key="1">
    <source>
        <dbReference type="EMBL" id="AVZ74478.1"/>
    </source>
</evidence>
<dbReference type="KEGG" id="slk:SLUN_22265"/>
<keyword evidence="2" id="KW-1185">Reference proteome</keyword>
<accession>A0A2R4T5S8</accession>
<reference evidence="1 2" key="1">
    <citation type="submission" date="2018-01" db="EMBL/GenBank/DDBJ databases">
        <title>Complete genome sequence of Streptomyces lunaelactis MM109T, a Ferroverdin A producer isolated from cave moonmilk deposits.</title>
        <authorList>
            <person name="Naome A."/>
            <person name="Martinet L."/>
            <person name="Maciejewska M."/>
            <person name="Anderssen S."/>
            <person name="Adam D."/>
            <person name="Tenconi E."/>
            <person name="Deflandre B."/>
            <person name="Arguelles-Arias A."/>
            <person name="Calusinska M."/>
            <person name="Copieters W."/>
            <person name="Karim L."/>
            <person name="Hanikenne M."/>
            <person name="Baurain D."/>
            <person name="van Wezel G."/>
            <person name="Smargiasso N."/>
            <person name="de Pauw E."/>
            <person name="Delfosse P."/>
            <person name="Rigali S."/>
        </authorList>
    </citation>
    <scope>NUCLEOTIDE SEQUENCE [LARGE SCALE GENOMIC DNA]</scope>
    <source>
        <strain evidence="1 2">MM109</strain>
    </source>
</reference>
<dbReference type="Proteomes" id="UP000244201">
    <property type="component" value="Chromosome"/>
</dbReference>
<sequence length="264" mass="28115">MSEANLPAPMIMGVHGVLTLNPWVSPEHEDVFGLVVRRTVSYGWSSFHASGPDGVRWGHNEADGDWEQDQRVRQLAWLQVDVADAPRGQRLPVLPAATVLGDSLNRIGRFRFTGLHTVAPLYEAPDSRADLAYAAEWFALADPAASAEFTLSVASTKAADLPGHAPDILAAALERAHGQLGIEAAPLSSPPGLPASPAEAGLGLPLAGELETTHLRCGQAFRCVTREWSLDMAAWVTEIFIDALRGTGTTHPALITVSKPLSPA</sequence>
<dbReference type="RefSeq" id="WP_108150972.1">
    <property type="nucleotide sequence ID" value="NZ_CP026304.1"/>
</dbReference>
<dbReference type="OrthoDB" id="4306290at2"/>
<organism evidence="1 2">
    <name type="scientific">Streptomyces lunaelactis</name>
    <dbReference type="NCBI Taxonomy" id="1535768"/>
    <lineage>
        <taxon>Bacteria</taxon>
        <taxon>Bacillati</taxon>
        <taxon>Actinomycetota</taxon>
        <taxon>Actinomycetes</taxon>
        <taxon>Kitasatosporales</taxon>
        <taxon>Streptomycetaceae</taxon>
        <taxon>Streptomyces</taxon>
    </lineage>
</organism>
<protein>
    <submittedName>
        <fullName evidence="1">Uncharacterized protein</fullName>
    </submittedName>
</protein>
<gene>
    <name evidence="1" type="ORF">SLUN_22265</name>
</gene>
<dbReference type="EMBL" id="CP026304">
    <property type="protein sequence ID" value="AVZ74478.1"/>
    <property type="molecule type" value="Genomic_DNA"/>
</dbReference>